<name>A0A0A1TGP9_9HYPO</name>
<reference evidence="1 2" key="1">
    <citation type="journal article" date="2015" name="Genome Announc.">
        <title>Draft Genome Sequence and Gene Annotation of the Entomopathogenic Fungus Verticillium hemipterigenum.</title>
        <authorList>
            <person name="Horn F."/>
            <person name="Habel A."/>
            <person name="Scharf D.H."/>
            <person name="Dworschak J."/>
            <person name="Brakhage A.A."/>
            <person name="Guthke R."/>
            <person name="Hertweck C."/>
            <person name="Linde J."/>
        </authorList>
    </citation>
    <scope>NUCLEOTIDE SEQUENCE [LARGE SCALE GENOMIC DNA]</scope>
</reference>
<dbReference type="AlphaFoldDB" id="A0A0A1TGP9"/>
<protein>
    <submittedName>
        <fullName evidence="1">Uncharacterized protein</fullName>
    </submittedName>
</protein>
<evidence type="ECO:0000313" key="2">
    <source>
        <dbReference type="Proteomes" id="UP000039046"/>
    </source>
</evidence>
<dbReference type="EMBL" id="CDHN01000002">
    <property type="protein sequence ID" value="CEJ87967.1"/>
    <property type="molecule type" value="Genomic_DNA"/>
</dbReference>
<dbReference type="HOGENOM" id="CLU_081916_0_0_1"/>
<dbReference type="Proteomes" id="UP000039046">
    <property type="component" value="Unassembled WGS sequence"/>
</dbReference>
<accession>A0A0A1TGP9</accession>
<organism evidence="1 2">
    <name type="scientific">[Torrubiella] hemipterigena</name>
    <dbReference type="NCBI Taxonomy" id="1531966"/>
    <lineage>
        <taxon>Eukaryota</taxon>
        <taxon>Fungi</taxon>
        <taxon>Dikarya</taxon>
        <taxon>Ascomycota</taxon>
        <taxon>Pezizomycotina</taxon>
        <taxon>Sordariomycetes</taxon>
        <taxon>Hypocreomycetidae</taxon>
        <taxon>Hypocreales</taxon>
        <taxon>Clavicipitaceae</taxon>
        <taxon>Clavicipitaceae incertae sedis</taxon>
        <taxon>'Torrubiella' clade</taxon>
    </lineage>
</organism>
<evidence type="ECO:0000313" key="1">
    <source>
        <dbReference type="EMBL" id="CEJ87967.1"/>
    </source>
</evidence>
<gene>
    <name evidence="1" type="ORF">VHEMI04570</name>
</gene>
<dbReference type="OrthoDB" id="4500473at2759"/>
<keyword evidence="2" id="KW-1185">Reference proteome</keyword>
<sequence>MAFGATEGPVLLGHIIPSPREIDSVINAGGITPFPKAMRIWATTAVDFRFSKLTDNGVETGAKVDVPIVAPTGTTVATEASLVFKRVMGDAWEVDRLETQIVQPSLQYLNDCRRSSSELDSWVNVRRLDRWKVYMVSGLIIARGARRNRIDEKTNSFNIGSSVGVSGMQVSANVKRTNEAHASISGAYSNDFVWAVRLTEVSKSLFASDIQLKTFTKGATLQSSLGSDSETVNMQTVLDDMGENDYNVQSLKVFNNDVEEAFIVLDEK</sequence>
<proteinExistence type="predicted"/>